<dbReference type="Gene3D" id="3.40.50.1000">
    <property type="entry name" value="HAD superfamily/HAD-like"/>
    <property type="match status" value="1"/>
</dbReference>
<dbReference type="PANTHER" id="PTHR10000">
    <property type="entry name" value="PHOSPHOSERINE PHOSPHATASE"/>
    <property type="match status" value="1"/>
</dbReference>
<sequence length="293" mass="32532">MVSLPKPATRRIGETGGLSGIRLAALDFDGTLVPKDKPNVDLNDRTAALLEQLRCRGLRLIVATGRHPSFIQKRIRKFQFDAVIGYSGNVVSHGRQEEAAAFSLDMIQAVYTFAQNHPGLEMTLYSDQGIACGSSSESKEALLKKWRRTDRICDLNGVADFLIGDIRKVTTMQVSRICLHLDRWELYPGIKSKFQIRFPGYRLVKTGDKQAEVLAQGRSKASEILRLAHSLGISADQIACAGDDENDMEMLQLFDHSYYIGRNDDPLRSAAAFCADHVNAVLEQLLIKGESHV</sequence>
<organism evidence="1 2">
    <name type="scientific">Holdemania filiformis</name>
    <dbReference type="NCBI Taxonomy" id="61171"/>
    <lineage>
        <taxon>Bacteria</taxon>
        <taxon>Bacillati</taxon>
        <taxon>Bacillota</taxon>
        <taxon>Erysipelotrichia</taxon>
        <taxon>Erysipelotrichales</taxon>
        <taxon>Erysipelotrichaceae</taxon>
        <taxon>Holdemania</taxon>
    </lineage>
</organism>
<comment type="caution">
    <text evidence="1">The sequence shown here is derived from an EMBL/GenBank/DDBJ whole genome shotgun (WGS) entry which is preliminary data.</text>
</comment>
<keyword evidence="2" id="KW-1185">Reference proteome</keyword>
<name>A0A412G0L2_9FIRM</name>
<dbReference type="GO" id="GO:0005829">
    <property type="term" value="C:cytosol"/>
    <property type="evidence" value="ECO:0007669"/>
    <property type="project" value="TreeGrafter"/>
</dbReference>
<evidence type="ECO:0000313" key="2">
    <source>
        <dbReference type="Proteomes" id="UP000284178"/>
    </source>
</evidence>
<dbReference type="NCBIfam" id="TIGR01484">
    <property type="entry name" value="HAD-SF-IIB"/>
    <property type="match status" value="1"/>
</dbReference>
<proteinExistence type="predicted"/>
<protein>
    <submittedName>
        <fullName evidence="1">HAD family phosphatase</fullName>
    </submittedName>
</protein>
<dbReference type="InterPro" id="IPR023214">
    <property type="entry name" value="HAD_sf"/>
</dbReference>
<dbReference type="SUPFAM" id="SSF56784">
    <property type="entry name" value="HAD-like"/>
    <property type="match status" value="1"/>
</dbReference>
<dbReference type="GO" id="GO:0016791">
    <property type="term" value="F:phosphatase activity"/>
    <property type="evidence" value="ECO:0007669"/>
    <property type="project" value="TreeGrafter"/>
</dbReference>
<gene>
    <name evidence="1" type="ORF">DWY25_09205</name>
</gene>
<dbReference type="EMBL" id="QRUP01000010">
    <property type="protein sequence ID" value="RGR73979.1"/>
    <property type="molecule type" value="Genomic_DNA"/>
</dbReference>
<dbReference type="InterPro" id="IPR006379">
    <property type="entry name" value="HAD-SF_hydro_IIB"/>
</dbReference>
<dbReference type="GO" id="GO:0000287">
    <property type="term" value="F:magnesium ion binding"/>
    <property type="evidence" value="ECO:0007669"/>
    <property type="project" value="TreeGrafter"/>
</dbReference>
<accession>A0A412G0L2</accession>
<dbReference type="Proteomes" id="UP000284178">
    <property type="component" value="Unassembled WGS sequence"/>
</dbReference>
<dbReference type="InterPro" id="IPR036412">
    <property type="entry name" value="HAD-like_sf"/>
</dbReference>
<dbReference type="Pfam" id="PF08282">
    <property type="entry name" value="Hydrolase_3"/>
    <property type="match status" value="1"/>
</dbReference>
<evidence type="ECO:0000313" key="1">
    <source>
        <dbReference type="EMBL" id="RGR73979.1"/>
    </source>
</evidence>
<reference evidence="1 2" key="1">
    <citation type="submission" date="2018-08" db="EMBL/GenBank/DDBJ databases">
        <title>A genome reference for cultivated species of the human gut microbiota.</title>
        <authorList>
            <person name="Zou Y."/>
            <person name="Xue W."/>
            <person name="Luo G."/>
        </authorList>
    </citation>
    <scope>NUCLEOTIDE SEQUENCE [LARGE SCALE GENOMIC DNA]</scope>
    <source>
        <strain evidence="1 2">AF24-29</strain>
    </source>
</reference>
<dbReference type="PANTHER" id="PTHR10000:SF8">
    <property type="entry name" value="HAD SUPERFAMILY HYDROLASE-LIKE, TYPE 3"/>
    <property type="match status" value="1"/>
</dbReference>
<dbReference type="Gene3D" id="3.30.1240.10">
    <property type="match status" value="1"/>
</dbReference>
<dbReference type="AlphaFoldDB" id="A0A412G0L2"/>